<feature type="domain" description="Transcription factor NusA first KH" evidence="7">
    <location>
        <begin position="5"/>
        <end position="68"/>
    </location>
</feature>
<keyword evidence="5" id="KW-0804">Transcription</keyword>
<dbReference type="Gene3D" id="3.30.300.20">
    <property type="match status" value="2"/>
</dbReference>
<evidence type="ECO:0000256" key="1">
    <source>
        <dbReference type="ARBA" id="ARBA00022472"/>
    </source>
</evidence>
<protein>
    <submittedName>
        <fullName evidence="9">Transcription termination factor NusA, N utilization substance protein A</fullName>
    </submittedName>
</protein>
<dbReference type="CDD" id="cd22529">
    <property type="entry name" value="KH-II_NusA_rpt2"/>
    <property type="match status" value="1"/>
</dbReference>
<dbReference type="InterPro" id="IPR015946">
    <property type="entry name" value="KH_dom-like_a/b"/>
</dbReference>
<dbReference type="InterPro" id="IPR009019">
    <property type="entry name" value="KH_sf_prok-type"/>
</dbReference>
<feature type="region of interest" description="Disordered" evidence="6">
    <location>
        <begin position="131"/>
        <end position="160"/>
    </location>
</feature>
<dbReference type="SUPFAM" id="SSF54814">
    <property type="entry name" value="Prokaryotic type KH domain (KH-domain type II)"/>
    <property type="match status" value="2"/>
</dbReference>
<feature type="domain" description="NusA-like second KH" evidence="8">
    <location>
        <begin position="73"/>
        <end position="134"/>
    </location>
</feature>
<keyword evidence="3" id="KW-0694">RNA-binding</keyword>
<organism evidence="9">
    <name type="scientific">uncultured Microgenomates bacterium Rifle_16ft_4_minimus_1180</name>
    <dbReference type="NCBI Taxonomy" id="1665106"/>
    <lineage>
        <taxon>Bacteria</taxon>
        <taxon>Candidatus Microgenomatota</taxon>
        <taxon>environmental samples</taxon>
    </lineage>
</organism>
<dbReference type="InterPro" id="IPR058582">
    <property type="entry name" value="KH_NusA_2nd"/>
</dbReference>
<feature type="compositionally biased region" description="Basic and acidic residues" evidence="6">
    <location>
        <begin position="138"/>
        <end position="147"/>
    </location>
</feature>
<keyword evidence="4" id="KW-0805">Transcription regulation</keyword>
<dbReference type="CDD" id="cd02134">
    <property type="entry name" value="KH-II_NusA_rpt1"/>
    <property type="match status" value="1"/>
</dbReference>
<evidence type="ECO:0000256" key="3">
    <source>
        <dbReference type="ARBA" id="ARBA00022884"/>
    </source>
</evidence>
<dbReference type="Pfam" id="PF26594">
    <property type="entry name" value="KH_NusA_2nd"/>
    <property type="match status" value="1"/>
</dbReference>
<dbReference type="Pfam" id="PF13184">
    <property type="entry name" value="KH_NusA_1st"/>
    <property type="match status" value="1"/>
</dbReference>
<dbReference type="GO" id="GO:0005829">
    <property type="term" value="C:cytosol"/>
    <property type="evidence" value="ECO:0007669"/>
    <property type="project" value="TreeGrafter"/>
</dbReference>
<evidence type="ECO:0000256" key="4">
    <source>
        <dbReference type="ARBA" id="ARBA00023015"/>
    </source>
</evidence>
<dbReference type="InterPro" id="IPR025249">
    <property type="entry name" value="TF_NusA_KH_1st"/>
</dbReference>
<keyword evidence="2" id="KW-0963">Cytoplasm</keyword>
<evidence type="ECO:0000259" key="7">
    <source>
        <dbReference type="Pfam" id="PF13184"/>
    </source>
</evidence>
<keyword evidence="1" id="KW-0806">Transcription termination</keyword>
<dbReference type="AlphaFoldDB" id="A0A0H4T3F3"/>
<dbReference type="GO" id="GO:0031564">
    <property type="term" value="P:transcription antitermination"/>
    <property type="evidence" value="ECO:0007669"/>
    <property type="project" value="InterPro"/>
</dbReference>
<evidence type="ECO:0000256" key="5">
    <source>
        <dbReference type="ARBA" id="ARBA00023163"/>
    </source>
</evidence>
<evidence type="ECO:0000256" key="6">
    <source>
        <dbReference type="SAM" id="MobiDB-lite"/>
    </source>
</evidence>
<evidence type="ECO:0000313" key="9">
    <source>
        <dbReference type="EMBL" id="AKQ00877.1"/>
    </source>
</evidence>
<proteinExistence type="predicted"/>
<sequence>MTACGVPEVNSSAVEIKCLARDPGSRTKIAVYSNQSGVDPVGSCVGQKGVRVQAVIGELNGEKIDIVQFSDDPEKFVVSALAPAANLSVKINAKTKVAQVTAPPDQLPLAIGRDGQNARLAGKLTGFHIDISGAPEEAGTHEKKEDSVPDNDQIPNPKPQ</sequence>
<reference evidence="9" key="1">
    <citation type="journal article" date="2015" name="ISME J.">
        <title>Aquifer environment selects for microbial species cohorts in sediment and groundwater.</title>
        <authorList>
            <person name="Hug L.A."/>
            <person name="Thomas B.C."/>
            <person name="Brown C.T."/>
            <person name="Frischkorn K.R."/>
            <person name="Williams K.H."/>
            <person name="Tringe S.G."/>
            <person name="Banfield J.F."/>
        </authorList>
    </citation>
    <scope>NUCLEOTIDE SEQUENCE</scope>
</reference>
<evidence type="ECO:0000256" key="2">
    <source>
        <dbReference type="ARBA" id="ARBA00022490"/>
    </source>
</evidence>
<dbReference type="GO" id="GO:0003723">
    <property type="term" value="F:RNA binding"/>
    <property type="evidence" value="ECO:0007669"/>
    <property type="project" value="UniProtKB-KW"/>
</dbReference>
<dbReference type="GO" id="GO:0006353">
    <property type="term" value="P:DNA-templated transcription termination"/>
    <property type="evidence" value="ECO:0007669"/>
    <property type="project" value="UniProtKB-KW"/>
</dbReference>
<dbReference type="PANTHER" id="PTHR22648:SF0">
    <property type="entry name" value="TRANSCRIPTION TERMINATION_ANTITERMINATION PROTEIN NUSA"/>
    <property type="match status" value="1"/>
</dbReference>
<dbReference type="EMBL" id="KT006940">
    <property type="protein sequence ID" value="AKQ00877.1"/>
    <property type="molecule type" value="Genomic_DNA"/>
</dbReference>
<evidence type="ECO:0000259" key="8">
    <source>
        <dbReference type="Pfam" id="PF26594"/>
    </source>
</evidence>
<accession>A0A0H4T3F3</accession>
<name>A0A0H4T3F3_9BACT</name>
<dbReference type="InterPro" id="IPR030842">
    <property type="entry name" value="TF_NusA_bacterial"/>
</dbReference>
<dbReference type="PANTHER" id="PTHR22648">
    <property type="entry name" value="TRANSCRIPTION TERMINATION FACTOR NUSA"/>
    <property type="match status" value="1"/>
</dbReference>